<dbReference type="STRING" id="1977882.B9T28_06735"/>
<evidence type="ECO:0000313" key="1">
    <source>
        <dbReference type="EMBL" id="OTG65891.1"/>
    </source>
</evidence>
<protein>
    <submittedName>
        <fullName evidence="1">Uncharacterized protein</fullName>
    </submittedName>
</protein>
<organism evidence="1 2">
    <name type="scientific">Acinetobacter silvestris</name>
    <dbReference type="NCBI Taxonomy" id="1977882"/>
    <lineage>
        <taxon>Bacteria</taxon>
        <taxon>Pseudomonadati</taxon>
        <taxon>Pseudomonadota</taxon>
        <taxon>Gammaproteobacteria</taxon>
        <taxon>Moraxellales</taxon>
        <taxon>Moraxellaceae</taxon>
        <taxon>Acinetobacter</taxon>
    </lineage>
</organism>
<dbReference type="AlphaFoldDB" id="A0A1Y3CFK8"/>
<comment type="caution">
    <text evidence="1">The sequence shown here is derived from an EMBL/GenBank/DDBJ whole genome shotgun (WGS) entry which is preliminary data.</text>
</comment>
<name>A0A1Y3CFK8_9GAMM</name>
<dbReference type="EMBL" id="NEGB01000003">
    <property type="protein sequence ID" value="OTG65891.1"/>
    <property type="molecule type" value="Genomic_DNA"/>
</dbReference>
<gene>
    <name evidence="1" type="ORF">B9T28_06735</name>
</gene>
<keyword evidence="2" id="KW-1185">Reference proteome</keyword>
<dbReference type="RefSeq" id="WP_086203233.1">
    <property type="nucleotide sequence ID" value="NZ_NEGB01000003.1"/>
</dbReference>
<evidence type="ECO:0000313" key="2">
    <source>
        <dbReference type="Proteomes" id="UP000242765"/>
    </source>
</evidence>
<proteinExistence type="predicted"/>
<sequence>MREGIGRGLFKIEKVKLVNVAKNVKYNGINLFKKTEINQQVDSVFKQELLDIMSTSIQEVDTENIILHLLIDSIM</sequence>
<dbReference type="Proteomes" id="UP000242765">
    <property type="component" value="Unassembled WGS sequence"/>
</dbReference>
<reference evidence="1 2" key="1">
    <citation type="submission" date="2017-04" db="EMBL/GenBank/DDBJ databases">
        <title>High diversity of culturable Acinetobacter species in natural soil and water ecosystems.</title>
        <authorList>
            <person name="Nemec A."/>
            <person name="Radolfova-Krizova L."/>
        </authorList>
    </citation>
    <scope>NUCLEOTIDE SEQUENCE [LARGE SCALE GENOMIC DNA]</scope>
    <source>
        <strain evidence="1 2">ANC 4999</strain>
    </source>
</reference>
<accession>A0A1Y3CFK8</accession>